<dbReference type="InterPro" id="IPR059009">
    <property type="entry name" value="Znf_C2H2_17_1st"/>
</dbReference>
<dbReference type="OrthoDB" id="5305647at2759"/>
<evidence type="ECO:0000256" key="1">
    <source>
        <dbReference type="PROSITE-ProRule" id="PRU00042"/>
    </source>
</evidence>
<protein>
    <recommendedName>
        <fullName evidence="4">C2H2-type domain-containing protein</fullName>
    </recommendedName>
</protein>
<name>W3XA77_PESFW</name>
<dbReference type="InterPro" id="IPR051061">
    <property type="entry name" value="Zinc_finger_trans_reg"/>
</dbReference>
<dbReference type="EMBL" id="KI912112">
    <property type="protein sequence ID" value="ETS82297.1"/>
    <property type="molecule type" value="Genomic_DNA"/>
</dbReference>
<dbReference type="GeneID" id="19272312"/>
<keyword evidence="1" id="KW-0863">Zinc-finger</keyword>
<evidence type="ECO:0000256" key="3">
    <source>
        <dbReference type="SAM" id="MobiDB-lite"/>
    </source>
</evidence>
<dbReference type="RefSeq" id="XP_007834071.1">
    <property type="nucleotide sequence ID" value="XM_007835880.1"/>
</dbReference>
<dbReference type="Pfam" id="PF26177">
    <property type="entry name" value="zf_C2H2_17_1st"/>
    <property type="match status" value="1"/>
</dbReference>
<keyword evidence="1" id="KW-0862">Zinc</keyword>
<sequence>MQVFNGNRQYNSKLPGYEFKMVQVFEPRQFHTPTEDYQAIAGLAEEDGVDGLDRFGDHDIADLAAYTTPAPAAFPSPETHPDIDLPHLPTINTTPGAALPTPKDDTDLHAATHRSKPIPKPDRDIRKNALGKYECTWPDCIEEQKSFNRKCEWNKHMDKHERPYKCLAEGCEKLAGFTYSGGLLRHEREVHAKHGGPRNPLNCPHLNCKRHSGKGFSRLENLNEHLRRVHTNLGPLASGDEAAEDGDSVTASSEPGQQALPTSIQFPTAAQPQALPSPQIASVLPQKRILEDPEDDGPAEVKRLRKSEETLTRINAELSRQLNLHKQQAEIAASTQESQQTEIEAQKRQIMAMMGEMQALRNQLAQADQQNTVMMQEAFH</sequence>
<dbReference type="GO" id="GO:0005634">
    <property type="term" value="C:nucleus"/>
    <property type="evidence" value="ECO:0007669"/>
    <property type="project" value="TreeGrafter"/>
</dbReference>
<dbReference type="HOGENOM" id="CLU_036929_0_1_1"/>
<gene>
    <name evidence="5" type="ORF">PFICI_07299</name>
</gene>
<dbReference type="InterPro" id="IPR059095">
    <property type="entry name" value="Znf_C2H2_17_2nd"/>
</dbReference>
<dbReference type="PROSITE" id="PS50157">
    <property type="entry name" value="ZINC_FINGER_C2H2_2"/>
    <property type="match status" value="1"/>
</dbReference>
<reference evidence="6" key="1">
    <citation type="journal article" date="2015" name="BMC Genomics">
        <title>Genomic and transcriptomic analysis of the endophytic fungus Pestalotiopsis fici reveals its lifestyle and high potential for synthesis of natural products.</title>
        <authorList>
            <person name="Wang X."/>
            <person name="Zhang X."/>
            <person name="Liu L."/>
            <person name="Xiang M."/>
            <person name="Wang W."/>
            <person name="Sun X."/>
            <person name="Che Y."/>
            <person name="Guo L."/>
            <person name="Liu G."/>
            <person name="Guo L."/>
            <person name="Wang C."/>
            <person name="Yin W.B."/>
            <person name="Stadler M."/>
            <person name="Zhang X."/>
            <person name="Liu X."/>
        </authorList>
    </citation>
    <scope>NUCLEOTIDE SEQUENCE [LARGE SCALE GENOMIC DNA]</scope>
    <source>
        <strain evidence="6">W106-1 / CGMCC3.15140</strain>
    </source>
</reference>
<evidence type="ECO:0000259" key="4">
    <source>
        <dbReference type="PROSITE" id="PS50157"/>
    </source>
</evidence>
<feature type="compositionally biased region" description="Polar residues" evidence="3">
    <location>
        <begin position="249"/>
        <end position="259"/>
    </location>
</feature>
<dbReference type="PANTHER" id="PTHR46179">
    <property type="entry name" value="ZINC FINGER PROTEIN"/>
    <property type="match status" value="1"/>
</dbReference>
<dbReference type="Proteomes" id="UP000030651">
    <property type="component" value="Unassembled WGS sequence"/>
</dbReference>
<dbReference type="Gene3D" id="3.30.160.60">
    <property type="entry name" value="Classic Zinc Finger"/>
    <property type="match status" value="3"/>
</dbReference>
<keyword evidence="2" id="KW-0175">Coiled coil</keyword>
<accession>W3XA77</accession>
<dbReference type="InParanoid" id="W3XA77"/>
<dbReference type="PANTHER" id="PTHR46179:SF24">
    <property type="entry name" value="C2H2-TYPE DOMAIN-CONTAINING PROTEIN"/>
    <property type="match status" value="1"/>
</dbReference>
<dbReference type="OMA" id="HIPEYNE"/>
<feature type="coiled-coil region" evidence="2">
    <location>
        <begin position="301"/>
        <end position="377"/>
    </location>
</feature>
<evidence type="ECO:0000256" key="2">
    <source>
        <dbReference type="SAM" id="Coils"/>
    </source>
</evidence>
<feature type="domain" description="C2H2-type" evidence="4">
    <location>
        <begin position="206"/>
        <end position="235"/>
    </location>
</feature>
<dbReference type="eggNOG" id="ENOG502SNWP">
    <property type="taxonomic scope" value="Eukaryota"/>
</dbReference>
<dbReference type="InterPro" id="IPR013087">
    <property type="entry name" value="Znf_C2H2_type"/>
</dbReference>
<evidence type="ECO:0000313" key="5">
    <source>
        <dbReference type="EMBL" id="ETS82297.1"/>
    </source>
</evidence>
<evidence type="ECO:0000313" key="6">
    <source>
        <dbReference type="Proteomes" id="UP000030651"/>
    </source>
</evidence>
<feature type="region of interest" description="Disordered" evidence="3">
    <location>
        <begin position="235"/>
        <end position="259"/>
    </location>
</feature>
<keyword evidence="6" id="KW-1185">Reference proteome</keyword>
<dbReference type="GO" id="GO:0008270">
    <property type="term" value="F:zinc ion binding"/>
    <property type="evidence" value="ECO:0007669"/>
    <property type="project" value="UniProtKB-KW"/>
</dbReference>
<dbReference type="KEGG" id="pfy:PFICI_07299"/>
<proteinExistence type="predicted"/>
<dbReference type="AlphaFoldDB" id="W3XA77"/>
<organism evidence="5 6">
    <name type="scientific">Pestalotiopsis fici (strain W106-1 / CGMCC3.15140)</name>
    <dbReference type="NCBI Taxonomy" id="1229662"/>
    <lineage>
        <taxon>Eukaryota</taxon>
        <taxon>Fungi</taxon>
        <taxon>Dikarya</taxon>
        <taxon>Ascomycota</taxon>
        <taxon>Pezizomycotina</taxon>
        <taxon>Sordariomycetes</taxon>
        <taxon>Xylariomycetidae</taxon>
        <taxon>Amphisphaeriales</taxon>
        <taxon>Sporocadaceae</taxon>
        <taxon>Pestalotiopsis</taxon>
    </lineage>
</organism>
<dbReference type="Pfam" id="PF26176">
    <property type="entry name" value="zf_C2H2_17_2"/>
    <property type="match status" value="1"/>
</dbReference>
<dbReference type="SMART" id="SM00355">
    <property type="entry name" value="ZnF_C2H2"/>
    <property type="match status" value="3"/>
</dbReference>
<dbReference type="GO" id="GO:0006357">
    <property type="term" value="P:regulation of transcription by RNA polymerase II"/>
    <property type="evidence" value="ECO:0007669"/>
    <property type="project" value="TreeGrafter"/>
</dbReference>
<keyword evidence="1" id="KW-0479">Metal-binding</keyword>